<comment type="caution">
    <text evidence="2">The sequence shown here is derived from an EMBL/GenBank/DDBJ whole genome shotgun (WGS) entry which is preliminary data.</text>
</comment>
<proteinExistence type="predicted"/>
<gene>
    <name evidence="2" type="ORF">GCM10009863_42900</name>
</gene>
<feature type="compositionally biased region" description="Polar residues" evidence="1">
    <location>
        <begin position="30"/>
        <end position="40"/>
    </location>
</feature>
<evidence type="ECO:0000313" key="2">
    <source>
        <dbReference type="EMBL" id="GAA2623892.1"/>
    </source>
</evidence>
<keyword evidence="3" id="KW-1185">Reference proteome</keyword>
<sequence>MYFTGAALGDLLAEDEGESDSAPWSESEEQPATSRTGSATAAQASEFLTVLLRRGALRGAFRCMVPSLPGFFTV</sequence>
<protein>
    <submittedName>
        <fullName evidence="2">Uncharacterized protein</fullName>
    </submittedName>
</protein>
<evidence type="ECO:0000313" key="3">
    <source>
        <dbReference type="Proteomes" id="UP001501447"/>
    </source>
</evidence>
<organism evidence="2 3">
    <name type="scientific">Streptomyces axinellae</name>
    <dbReference type="NCBI Taxonomy" id="552788"/>
    <lineage>
        <taxon>Bacteria</taxon>
        <taxon>Bacillati</taxon>
        <taxon>Actinomycetota</taxon>
        <taxon>Actinomycetes</taxon>
        <taxon>Kitasatosporales</taxon>
        <taxon>Streptomycetaceae</taxon>
        <taxon>Streptomyces</taxon>
    </lineage>
</organism>
<reference evidence="2 3" key="1">
    <citation type="journal article" date="2019" name="Int. J. Syst. Evol. Microbiol.">
        <title>The Global Catalogue of Microorganisms (GCM) 10K type strain sequencing project: providing services to taxonomists for standard genome sequencing and annotation.</title>
        <authorList>
            <consortium name="The Broad Institute Genomics Platform"/>
            <consortium name="The Broad Institute Genome Sequencing Center for Infectious Disease"/>
            <person name="Wu L."/>
            <person name="Ma J."/>
        </authorList>
    </citation>
    <scope>NUCLEOTIDE SEQUENCE [LARGE SCALE GENOMIC DNA]</scope>
    <source>
        <strain evidence="2 3">JCM 16373</strain>
    </source>
</reference>
<evidence type="ECO:0000256" key="1">
    <source>
        <dbReference type="SAM" id="MobiDB-lite"/>
    </source>
</evidence>
<feature type="region of interest" description="Disordered" evidence="1">
    <location>
        <begin position="1"/>
        <end position="40"/>
    </location>
</feature>
<dbReference type="EMBL" id="BAAARJ010000014">
    <property type="protein sequence ID" value="GAA2623892.1"/>
    <property type="molecule type" value="Genomic_DNA"/>
</dbReference>
<name>A0ABN3QDY8_9ACTN</name>
<dbReference type="Proteomes" id="UP001501447">
    <property type="component" value="Unassembled WGS sequence"/>
</dbReference>
<accession>A0ABN3QDY8</accession>